<dbReference type="Proteomes" id="UP000183567">
    <property type="component" value="Unassembled WGS sequence"/>
</dbReference>
<reference evidence="1 2" key="1">
    <citation type="submission" date="2016-03" db="EMBL/GenBank/DDBJ databases">
        <title>Comparative genomics of the ectomycorrhizal sister species Rhizopogon vinicolor and Rhizopogon vesiculosus (Basidiomycota: Boletales) reveals a divergence of the mating type B locus.</title>
        <authorList>
            <person name="Mujic A.B."/>
            <person name="Kuo A."/>
            <person name="Tritt A."/>
            <person name="Lipzen A."/>
            <person name="Chen C."/>
            <person name="Johnson J."/>
            <person name="Sharma A."/>
            <person name="Barry K."/>
            <person name="Grigoriev I.V."/>
            <person name="Spatafora J.W."/>
        </authorList>
    </citation>
    <scope>NUCLEOTIDE SEQUENCE [LARGE SCALE GENOMIC DNA]</scope>
    <source>
        <strain evidence="1 2">AM-OR11-056</strain>
    </source>
</reference>
<evidence type="ECO:0000313" key="1">
    <source>
        <dbReference type="EMBL" id="OJA17499.1"/>
    </source>
</evidence>
<keyword evidence="2" id="KW-1185">Reference proteome</keyword>
<dbReference type="EMBL" id="LVVM01001981">
    <property type="protein sequence ID" value="OJA17499.1"/>
    <property type="molecule type" value="Genomic_DNA"/>
</dbReference>
<protein>
    <submittedName>
        <fullName evidence="1">Uncharacterized protein</fullName>
    </submittedName>
</protein>
<accession>A0A1J8QC08</accession>
<proteinExistence type="predicted"/>
<dbReference type="OrthoDB" id="2692480at2759"/>
<organism evidence="1 2">
    <name type="scientific">Rhizopogon vesiculosus</name>
    <dbReference type="NCBI Taxonomy" id="180088"/>
    <lineage>
        <taxon>Eukaryota</taxon>
        <taxon>Fungi</taxon>
        <taxon>Dikarya</taxon>
        <taxon>Basidiomycota</taxon>
        <taxon>Agaricomycotina</taxon>
        <taxon>Agaricomycetes</taxon>
        <taxon>Agaricomycetidae</taxon>
        <taxon>Boletales</taxon>
        <taxon>Suillineae</taxon>
        <taxon>Rhizopogonaceae</taxon>
        <taxon>Rhizopogon</taxon>
    </lineage>
</organism>
<name>A0A1J8QC08_9AGAM</name>
<sequence>MIEFYAVLKTDLFFVEVSDDAKISQVFRYLKSESAEGDRIFGSTKYDQYEYYKLKNPVLFSDDRATADVVKDCLDKNNWQQVSHLRSLKALGPTLSNSHVHLVIQPRADPAQAAIEDLKANYADIFSCLQIVVSNLQRWTLEDVHNNLEGGRLWHHGDPHGGDFPVAITGIEEALAELRTFTVTQAQSNTDYQHACSYDTHFNDMFEQTQNQWGDVTNREFATFFHVLRCFDEDSELIKSDSSSALKASNFIVYFILPSFFSSFTPHFEFKQ</sequence>
<gene>
    <name evidence="1" type="ORF">AZE42_09408</name>
</gene>
<evidence type="ECO:0000313" key="2">
    <source>
        <dbReference type="Proteomes" id="UP000183567"/>
    </source>
</evidence>
<comment type="caution">
    <text evidence="1">The sequence shown here is derived from an EMBL/GenBank/DDBJ whole genome shotgun (WGS) entry which is preliminary data.</text>
</comment>
<dbReference type="AlphaFoldDB" id="A0A1J8QC08"/>